<reference evidence="1 2" key="1">
    <citation type="submission" date="2023-11" db="EMBL/GenBank/DDBJ databases">
        <title>Halocaridina rubra genome assembly.</title>
        <authorList>
            <person name="Smith C."/>
        </authorList>
    </citation>
    <scope>NUCLEOTIDE SEQUENCE [LARGE SCALE GENOMIC DNA]</scope>
    <source>
        <strain evidence="1">EP-1</strain>
        <tissue evidence="1">Whole</tissue>
    </source>
</reference>
<comment type="caution">
    <text evidence="1">The sequence shown here is derived from an EMBL/GenBank/DDBJ whole genome shotgun (WGS) entry which is preliminary data.</text>
</comment>
<evidence type="ECO:0000313" key="1">
    <source>
        <dbReference type="EMBL" id="KAK7074281.1"/>
    </source>
</evidence>
<gene>
    <name evidence="1" type="ORF">SK128_025922</name>
</gene>
<dbReference type="Proteomes" id="UP001381693">
    <property type="component" value="Unassembled WGS sequence"/>
</dbReference>
<dbReference type="AlphaFoldDB" id="A0AAN8WXN4"/>
<name>A0AAN8WXN4_HALRR</name>
<evidence type="ECO:0000313" key="2">
    <source>
        <dbReference type="Proteomes" id="UP001381693"/>
    </source>
</evidence>
<keyword evidence="2" id="KW-1185">Reference proteome</keyword>
<protein>
    <submittedName>
        <fullName evidence="1">Uncharacterized protein</fullName>
    </submittedName>
</protein>
<proteinExistence type="predicted"/>
<sequence length="56" mass="6243">MDLVSGRKLASEDATYIQHKKYEALMGKTVYKNPRNAPSDACPRDEAAITKSIKCQ</sequence>
<organism evidence="1 2">
    <name type="scientific">Halocaridina rubra</name>
    <name type="common">Hawaiian red shrimp</name>
    <dbReference type="NCBI Taxonomy" id="373956"/>
    <lineage>
        <taxon>Eukaryota</taxon>
        <taxon>Metazoa</taxon>
        <taxon>Ecdysozoa</taxon>
        <taxon>Arthropoda</taxon>
        <taxon>Crustacea</taxon>
        <taxon>Multicrustacea</taxon>
        <taxon>Malacostraca</taxon>
        <taxon>Eumalacostraca</taxon>
        <taxon>Eucarida</taxon>
        <taxon>Decapoda</taxon>
        <taxon>Pleocyemata</taxon>
        <taxon>Caridea</taxon>
        <taxon>Atyoidea</taxon>
        <taxon>Atyidae</taxon>
        <taxon>Halocaridina</taxon>
    </lineage>
</organism>
<accession>A0AAN8WXN4</accession>
<dbReference type="EMBL" id="JAXCGZ010011690">
    <property type="protein sequence ID" value="KAK7074281.1"/>
    <property type="molecule type" value="Genomic_DNA"/>
</dbReference>